<dbReference type="InterPro" id="IPR011009">
    <property type="entry name" value="Kinase-like_dom_sf"/>
</dbReference>
<dbReference type="PROSITE" id="PS50011">
    <property type="entry name" value="PROTEIN_KINASE_DOM"/>
    <property type="match status" value="1"/>
</dbReference>
<dbReference type="CDD" id="cd00192">
    <property type="entry name" value="PTKc"/>
    <property type="match status" value="1"/>
</dbReference>
<dbReference type="InterPro" id="IPR000719">
    <property type="entry name" value="Prot_kinase_dom"/>
</dbReference>
<dbReference type="PANTHER" id="PTHR24416">
    <property type="entry name" value="TYROSINE-PROTEIN KINASE RECEPTOR"/>
    <property type="match status" value="1"/>
</dbReference>
<feature type="transmembrane region" description="Helical" evidence="2">
    <location>
        <begin position="522"/>
        <end position="544"/>
    </location>
</feature>
<feature type="domain" description="C-type lectin" evidence="5">
    <location>
        <begin position="35"/>
        <end position="154"/>
    </location>
</feature>
<dbReference type="InterPro" id="IPR018378">
    <property type="entry name" value="C-type_lectin_CS"/>
</dbReference>
<evidence type="ECO:0000313" key="6">
    <source>
        <dbReference type="Proteomes" id="UP001652625"/>
    </source>
</evidence>
<keyword evidence="2" id="KW-0812">Transmembrane</keyword>
<dbReference type="SUPFAM" id="SSF56436">
    <property type="entry name" value="C-type lectin-like"/>
    <property type="match status" value="1"/>
</dbReference>
<dbReference type="InterPro" id="IPR001245">
    <property type="entry name" value="Ser-Thr/Tyr_kinase_cat_dom"/>
</dbReference>
<keyword evidence="1" id="KW-1015">Disulfide bond</keyword>
<dbReference type="Gene3D" id="3.30.200.20">
    <property type="entry name" value="Phosphorylase Kinase, domain 1"/>
    <property type="match status" value="1"/>
</dbReference>
<dbReference type="PROSITE" id="PS00109">
    <property type="entry name" value="PROTEIN_KINASE_TYR"/>
    <property type="match status" value="1"/>
</dbReference>
<dbReference type="GeneID" id="100201799"/>
<dbReference type="Gene3D" id="1.10.510.10">
    <property type="entry name" value="Transferase(Phosphotransferase) domain 1"/>
    <property type="match status" value="1"/>
</dbReference>
<keyword evidence="2" id="KW-1133">Transmembrane helix</keyword>
<feature type="chain" id="PRO_5046764820" evidence="3">
    <location>
        <begin position="26"/>
        <end position="996"/>
    </location>
</feature>
<reference evidence="7" key="1">
    <citation type="submission" date="2025-08" db="UniProtKB">
        <authorList>
            <consortium name="RefSeq"/>
        </authorList>
    </citation>
    <scope>IDENTIFICATION</scope>
</reference>
<evidence type="ECO:0000313" key="7">
    <source>
        <dbReference type="RefSeq" id="XP_065660521.1"/>
    </source>
</evidence>
<dbReference type="SMART" id="SM00219">
    <property type="entry name" value="TyrKc"/>
    <property type="match status" value="1"/>
</dbReference>
<proteinExistence type="predicted"/>
<feature type="signal peptide" evidence="3">
    <location>
        <begin position="1"/>
        <end position="25"/>
    </location>
</feature>
<sequence>MFHMNKYLINVIFITLLSLFTVSYSNECIDGWLGYNSYCYLFHTVTPNLQGKTWKTSLFLCQSYGGNLLSIADEGENAFLIKNFKSNLTKYWIGLNALQNNRTFTWSDNTTSLFSNWKPDEPNNYQDSNEECVETTINGWNDNNCNRFFGYICKVKRDKLQPNTSLATDYINHKEEFAITHGLILGTLYVLKREYTISFSLKPLNFLKGLKNVVSLIVGNISENYGYLSLNVWFHKNGSEKLLINFTLTGNPDFYIETGLLSSQLLNIKVCQSFKDGKYILTIDVNGQNVGMFENIKSKDFKNIQVYTTNSQDSAQNGLISDLLIVNGKAEYIVDNIITALVKGKVVAIIPKLAKEYLISFDVYPNNFAKNFQSVVHFSINGHDSKNGVPGIWFNEDGKGGLYISALINGNLYSSFITNPIQLAVWTNVEIYQTLKGSFYQFIIKINGEIIVYDIIKEIENLENVIVYASDPWSVQNGSIKSFFIVNGNDSRMEPIVLYSNVSNKTDIKMQSIVNLNSDKSLVIIATVIFLVIVFFVAVFIVVFRIIRKKKKSEQPTTSDFDMDCDTQPFDDWEVLPENIVLDKQIGEGAFGTVFIAKVSSKVLTKRKSTIYKYEVSLSNIKEESFVNVAVKLLKDCPDQSEFNDFYEEINLMKEIGYHKNIINMIGCSTIKKPLCLIVELMENGDLLSFLRKRRTKLCASKVEGETAGSLIYTQSYQQFLETTTNENLSSGVMPNMILSNEVITPEDLLSIAWQVASGMEYLSCINLVHRDLAARNILVGSKKNVKISDFGLTRRVNDNLQYMSSKNRRLPIKWMAVEAIFDQTFTTYSDVWAYGVVLFEIVTLGGTPYPTINNRELLTLLKSGYRMDRPENCSELMYDIMLQCWNEDPLKRPTFTELREHFDKIISEGDCYFNFELNENNTYYTAASFNSFSSKTDNEALENEIFQKPIHVQSIEKIKELNDKPLNIRYTYPDSLKPALIGFSNYAFNDAISEI</sequence>
<evidence type="ECO:0000259" key="4">
    <source>
        <dbReference type="PROSITE" id="PS50011"/>
    </source>
</evidence>
<dbReference type="CDD" id="cd00037">
    <property type="entry name" value="CLECT"/>
    <property type="match status" value="1"/>
</dbReference>
<accession>A0ABM4CFN3</accession>
<protein>
    <submittedName>
        <fullName evidence="7">Uncharacterized protein LOC100201799 isoform X3</fullName>
    </submittedName>
</protein>
<dbReference type="InterPro" id="IPR050122">
    <property type="entry name" value="RTK"/>
</dbReference>
<dbReference type="SMART" id="SM00034">
    <property type="entry name" value="CLECT"/>
    <property type="match status" value="1"/>
</dbReference>
<dbReference type="Pfam" id="PF07714">
    <property type="entry name" value="PK_Tyr_Ser-Thr"/>
    <property type="match status" value="1"/>
</dbReference>
<evidence type="ECO:0000256" key="3">
    <source>
        <dbReference type="SAM" id="SignalP"/>
    </source>
</evidence>
<name>A0ABM4CFN3_HYDVU</name>
<keyword evidence="6" id="KW-1185">Reference proteome</keyword>
<keyword evidence="2" id="KW-0472">Membrane</keyword>
<dbReference type="PRINTS" id="PR01504">
    <property type="entry name" value="PNCREATITSAP"/>
</dbReference>
<organism evidence="6 7">
    <name type="scientific">Hydra vulgaris</name>
    <name type="common">Hydra</name>
    <name type="synonym">Hydra attenuata</name>
    <dbReference type="NCBI Taxonomy" id="6087"/>
    <lineage>
        <taxon>Eukaryota</taxon>
        <taxon>Metazoa</taxon>
        <taxon>Cnidaria</taxon>
        <taxon>Hydrozoa</taxon>
        <taxon>Hydroidolina</taxon>
        <taxon>Anthoathecata</taxon>
        <taxon>Aplanulata</taxon>
        <taxon>Hydridae</taxon>
        <taxon>Hydra</taxon>
    </lineage>
</organism>
<dbReference type="Pfam" id="PF00059">
    <property type="entry name" value="Lectin_C"/>
    <property type="match status" value="1"/>
</dbReference>
<dbReference type="InterPro" id="IPR001304">
    <property type="entry name" value="C-type_lectin-like"/>
</dbReference>
<dbReference type="PANTHER" id="PTHR24416:SF583">
    <property type="entry name" value="RECEPTOR PROTEIN-TYROSINE KINASE"/>
    <property type="match status" value="1"/>
</dbReference>
<dbReference type="RefSeq" id="XP_065660521.1">
    <property type="nucleotide sequence ID" value="XM_065804449.1"/>
</dbReference>
<gene>
    <name evidence="7" type="primary">LOC100201799</name>
</gene>
<evidence type="ECO:0000256" key="2">
    <source>
        <dbReference type="SAM" id="Phobius"/>
    </source>
</evidence>
<evidence type="ECO:0000256" key="1">
    <source>
        <dbReference type="ARBA" id="ARBA00023157"/>
    </source>
</evidence>
<dbReference type="InterPro" id="IPR020635">
    <property type="entry name" value="Tyr_kinase_cat_dom"/>
</dbReference>
<dbReference type="Gene3D" id="3.10.100.10">
    <property type="entry name" value="Mannose-Binding Protein A, subunit A"/>
    <property type="match status" value="1"/>
</dbReference>
<feature type="domain" description="Protein kinase" evidence="4">
    <location>
        <begin position="580"/>
        <end position="907"/>
    </location>
</feature>
<dbReference type="PROSITE" id="PS00615">
    <property type="entry name" value="C_TYPE_LECTIN_1"/>
    <property type="match status" value="1"/>
</dbReference>
<dbReference type="Proteomes" id="UP001652625">
    <property type="component" value="Chromosome 09"/>
</dbReference>
<keyword evidence="3" id="KW-0732">Signal</keyword>
<evidence type="ECO:0000259" key="5">
    <source>
        <dbReference type="PROSITE" id="PS50041"/>
    </source>
</evidence>
<dbReference type="InterPro" id="IPR016187">
    <property type="entry name" value="CTDL_fold"/>
</dbReference>
<dbReference type="PROSITE" id="PS50041">
    <property type="entry name" value="C_TYPE_LECTIN_2"/>
    <property type="match status" value="1"/>
</dbReference>
<dbReference type="SUPFAM" id="SSF56112">
    <property type="entry name" value="Protein kinase-like (PK-like)"/>
    <property type="match status" value="1"/>
</dbReference>
<dbReference type="InterPro" id="IPR016186">
    <property type="entry name" value="C-type_lectin-like/link_sf"/>
</dbReference>
<dbReference type="InterPro" id="IPR008266">
    <property type="entry name" value="Tyr_kinase_AS"/>
</dbReference>
<dbReference type="PRINTS" id="PR00109">
    <property type="entry name" value="TYRKINASE"/>
</dbReference>